<dbReference type="NCBIfam" id="TIGR01730">
    <property type="entry name" value="RND_mfp"/>
    <property type="match status" value="1"/>
</dbReference>
<feature type="domain" description="CusB-like beta-barrel" evidence="5">
    <location>
        <begin position="220"/>
        <end position="287"/>
    </location>
</feature>
<keyword evidence="3" id="KW-0812">Transmembrane</keyword>
<comment type="similarity">
    <text evidence="1">Belongs to the membrane fusion protein (MFP) (TC 8.A.1) family.</text>
</comment>
<keyword evidence="2" id="KW-0175">Coiled coil</keyword>
<evidence type="ECO:0000313" key="7">
    <source>
        <dbReference type="Proteomes" id="UP000061457"/>
    </source>
</evidence>
<dbReference type="KEGG" id="pphe:PP2015_3189"/>
<dbReference type="Gene3D" id="2.40.30.170">
    <property type="match status" value="1"/>
</dbReference>
<dbReference type="EMBL" id="CP013187">
    <property type="protein sequence ID" value="ALO43667.1"/>
    <property type="molecule type" value="Genomic_DNA"/>
</dbReference>
<dbReference type="Gene3D" id="1.10.287.470">
    <property type="entry name" value="Helix hairpin bin"/>
    <property type="match status" value="1"/>
</dbReference>
<feature type="coiled-coil region" evidence="2">
    <location>
        <begin position="141"/>
        <end position="175"/>
    </location>
</feature>
<dbReference type="GO" id="GO:0015562">
    <property type="term" value="F:efflux transmembrane transporter activity"/>
    <property type="evidence" value="ECO:0007669"/>
    <property type="project" value="TreeGrafter"/>
</dbReference>
<feature type="transmembrane region" description="Helical" evidence="3">
    <location>
        <begin position="7"/>
        <end position="28"/>
    </location>
</feature>
<dbReference type="OrthoDB" id="5730196at2"/>
<feature type="domain" description="Multidrug resistance protein MdtA-like barrel-sandwich hybrid" evidence="4">
    <location>
        <begin position="72"/>
        <end position="201"/>
    </location>
</feature>
<dbReference type="Proteomes" id="UP000061457">
    <property type="component" value="Chromosome I"/>
</dbReference>
<reference evidence="7" key="1">
    <citation type="submission" date="2015-11" db="EMBL/GenBank/DDBJ databases">
        <authorList>
            <person name="Kim K.M."/>
        </authorList>
    </citation>
    <scope>NUCLEOTIDE SEQUENCE [LARGE SCALE GENOMIC DNA]</scope>
    <source>
        <strain evidence="7">KCTC 12086</strain>
    </source>
</reference>
<keyword evidence="3" id="KW-1133">Transmembrane helix</keyword>
<evidence type="ECO:0000259" key="5">
    <source>
        <dbReference type="Pfam" id="PF25954"/>
    </source>
</evidence>
<dbReference type="RefSeq" id="WP_058031313.1">
    <property type="nucleotide sequence ID" value="NZ_CP013187.1"/>
</dbReference>
<dbReference type="InterPro" id="IPR006143">
    <property type="entry name" value="RND_pump_MFP"/>
</dbReference>
<dbReference type="InterPro" id="IPR058792">
    <property type="entry name" value="Beta-barrel_RND_2"/>
</dbReference>
<dbReference type="GO" id="GO:1990281">
    <property type="term" value="C:efflux pump complex"/>
    <property type="evidence" value="ECO:0007669"/>
    <property type="project" value="TreeGrafter"/>
</dbReference>
<gene>
    <name evidence="6" type="ORF">PP2015_3189</name>
</gene>
<name>A0A0S2K6I8_9GAMM</name>
<evidence type="ECO:0000256" key="2">
    <source>
        <dbReference type="SAM" id="Coils"/>
    </source>
</evidence>
<dbReference type="PATRIC" id="fig|161398.10.peg.3251"/>
<dbReference type="InterPro" id="IPR058625">
    <property type="entry name" value="MdtA-like_BSH"/>
</dbReference>
<dbReference type="AlphaFoldDB" id="A0A0S2K6I8"/>
<evidence type="ECO:0000256" key="3">
    <source>
        <dbReference type="SAM" id="Phobius"/>
    </source>
</evidence>
<dbReference type="PANTHER" id="PTHR30469:SF15">
    <property type="entry name" value="HLYD FAMILY OF SECRETION PROTEINS"/>
    <property type="match status" value="1"/>
</dbReference>
<proteinExistence type="inferred from homology"/>
<dbReference type="STRING" id="161398.PP2015_3189"/>
<dbReference type="Pfam" id="PF25917">
    <property type="entry name" value="BSH_RND"/>
    <property type="match status" value="1"/>
</dbReference>
<evidence type="ECO:0000313" key="6">
    <source>
        <dbReference type="EMBL" id="ALO43667.1"/>
    </source>
</evidence>
<dbReference type="SUPFAM" id="SSF111369">
    <property type="entry name" value="HlyD-like secretion proteins"/>
    <property type="match status" value="1"/>
</dbReference>
<dbReference type="Gene3D" id="2.40.50.100">
    <property type="match status" value="1"/>
</dbReference>
<evidence type="ECO:0000256" key="1">
    <source>
        <dbReference type="ARBA" id="ARBA00009477"/>
    </source>
</evidence>
<dbReference type="PANTHER" id="PTHR30469">
    <property type="entry name" value="MULTIDRUG RESISTANCE PROTEIN MDTA"/>
    <property type="match status" value="1"/>
</dbReference>
<evidence type="ECO:0000259" key="4">
    <source>
        <dbReference type="Pfam" id="PF25917"/>
    </source>
</evidence>
<accession>A0A0S2K6I8</accession>
<keyword evidence="3" id="KW-0472">Membrane</keyword>
<dbReference type="Gene3D" id="2.40.420.20">
    <property type="match status" value="1"/>
</dbReference>
<protein>
    <submittedName>
        <fullName evidence="6">Putative multidrug efflux system (AcrA/AcrE family) protein</fullName>
    </submittedName>
</protein>
<organism evidence="6 7">
    <name type="scientific">Pseudoalteromonas phenolica</name>
    <dbReference type="NCBI Taxonomy" id="161398"/>
    <lineage>
        <taxon>Bacteria</taxon>
        <taxon>Pseudomonadati</taxon>
        <taxon>Pseudomonadota</taxon>
        <taxon>Gammaproteobacteria</taxon>
        <taxon>Alteromonadales</taxon>
        <taxon>Pseudoalteromonadaceae</taxon>
        <taxon>Pseudoalteromonas</taxon>
    </lineage>
</organism>
<keyword evidence="7" id="KW-1185">Reference proteome</keyword>
<dbReference type="Pfam" id="PF25954">
    <property type="entry name" value="Beta-barrel_RND_2"/>
    <property type="match status" value="1"/>
</dbReference>
<sequence>MQQVTKIAGISAAMGVLAIAIAAMAGVFNEKMPAGTKNLAEEYNGQTHTVSLQAVKSAEVVSGSVDAKFNTRVSSRVLAQLKTLHVRAGDTVSAGQLIATLEDADLKAQVQQVKAKQSANDAQLAQAKKQLERVVVLKTQGLVAQNQVDEWQTKVNELEAQSAALVQQLEGTQVTLGYTKIHAPIDGKVVERLQEPGTMLSPGMAIVSLYNPTKLQVHTPVREQQAAFLRVGDKLKVFVPAVGLTEYAQISEIVPVADKQARRFAIKLDIGFAKEVKPGMYAQVFLPGEEQVTIVIPRKLVKRYGQLTMVEVVEQGQLQKRYVRLGEAVNNNEVQVLAGLEAGEKIAIKPAI</sequence>